<name>A0A8D8D749_CULPI</name>
<dbReference type="AlphaFoldDB" id="A0A8D8D749"/>
<dbReference type="EMBL" id="HBUE01253942">
    <property type="protein sequence ID" value="CAG6555372.1"/>
    <property type="molecule type" value="Transcribed_RNA"/>
</dbReference>
<protein>
    <submittedName>
        <fullName evidence="1">(northern house mosquito) hypothetical protein</fullName>
    </submittedName>
</protein>
<evidence type="ECO:0000313" key="1">
    <source>
        <dbReference type="EMBL" id="CAG6504096.1"/>
    </source>
</evidence>
<organism evidence="1">
    <name type="scientific">Culex pipiens</name>
    <name type="common">House mosquito</name>
    <dbReference type="NCBI Taxonomy" id="7175"/>
    <lineage>
        <taxon>Eukaryota</taxon>
        <taxon>Metazoa</taxon>
        <taxon>Ecdysozoa</taxon>
        <taxon>Arthropoda</taxon>
        <taxon>Hexapoda</taxon>
        <taxon>Insecta</taxon>
        <taxon>Pterygota</taxon>
        <taxon>Neoptera</taxon>
        <taxon>Endopterygota</taxon>
        <taxon>Diptera</taxon>
        <taxon>Nematocera</taxon>
        <taxon>Culicoidea</taxon>
        <taxon>Culicidae</taxon>
        <taxon>Culicinae</taxon>
        <taxon>Culicini</taxon>
        <taxon>Culex</taxon>
        <taxon>Culex</taxon>
    </lineage>
</organism>
<dbReference type="EMBL" id="HBUE01148974">
    <property type="protein sequence ID" value="CAG6504096.1"/>
    <property type="molecule type" value="Transcribed_RNA"/>
</dbReference>
<accession>A0A8D8D749</accession>
<proteinExistence type="predicted"/>
<sequence length="140" mass="16709">MRIVCHAKQKKIHRRRVNFNNNLKRSPILPQKLNYSNTHTQAFCFHLSFEQRAVDRIHVGTQFKLKINPTKRHRRNKKQRLHEFHVKLLCRANFSFLEAKSKHASTKTPFFHTLTHVSKRTIVHSHTHTYAHTCKNQVTL</sequence>
<reference evidence="1" key="1">
    <citation type="submission" date="2021-05" db="EMBL/GenBank/DDBJ databases">
        <authorList>
            <person name="Alioto T."/>
            <person name="Alioto T."/>
            <person name="Gomez Garrido J."/>
        </authorList>
    </citation>
    <scope>NUCLEOTIDE SEQUENCE</scope>
</reference>